<proteinExistence type="predicted"/>
<dbReference type="EMBL" id="JAHHHN010000011">
    <property type="protein sequence ID" value="MBW4563118.1"/>
    <property type="molecule type" value="Genomic_DNA"/>
</dbReference>
<gene>
    <name evidence="1" type="ORF">KME32_18605</name>
</gene>
<comment type="caution">
    <text evidence="1">The sequence shown here is derived from an EMBL/GenBank/DDBJ whole genome shotgun (WGS) entry which is preliminary data.</text>
</comment>
<evidence type="ECO:0000313" key="1">
    <source>
        <dbReference type="EMBL" id="MBW4563118.1"/>
    </source>
</evidence>
<name>A0A951UH64_9NOST</name>
<sequence length="202" mass="23953">MDVNEFISSLQEIKDDAAVIDLCRKKVLHGTPYIFEGQEDKYYEFRKRISEKFDIAFHEVFITGSAKLGFSPRKRKIFDYDSDIDVAIVSQNLYDRIIDIICIYQMELRRARRKVTYDELKMYHSFLEYTAIGWIRPDKLPISFKVNELKDEWFDFFKSISYGKSEVGDYKVTAGIFKTYQHFEMYTVSGFRDLKKSLEIGV</sequence>
<protein>
    <submittedName>
        <fullName evidence="1">Uncharacterized protein</fullName>
    </submittedName>
</protein>
<accession>A0A951UH64</accession>
<reference evidence="1" key="1">
    <citation type="submission" date="2021-05" db="EMBL/GenBank/DDBJ databases">
        <authorList>
            <person name="Pietrasiak N."/>
            <person name="Ward R."/>
            <person name="Stajich J.E."/>
            <person name="Kurbessoian T."/>
        </authorList>
    </citation>
    <scope>NUCLEOTIDE SEQUENCE</scope>
    <source>
        <strain evidence="1">JT2-VF2</strain>
    </source>
</reference>
<evidence type="ECO:0000313" key="2">
    <source>
        <dbReference type="Proteomes" id="UP000715781"/>
    </source>
</evidence>
<dbReference type="Proteomes" id="UP000715781">
    <property type="component" value="Unassembled WGS sequence"/>
</dbReference>
<organism evidence="1 2">
    <name type="scientific">Mojavia pulchra JT2-VF2</name>
    <dbReference type="NCBI Taxonomy" id="287848"/>
    <lineage>
        <taxon>Bacteria</taxon>
        <taxon>Bacillati</taxon>
        <taxon>Cyanobacteriota</taxon>
        <taxon>Cyanophyceae</taxon>
        <taxon>Nostocales</taxon>
        <taxon>Nostocaceae</taxon>
    </lineage>
</organism>
<reference evidence="1" key="2">
    <citation type="journal article" date="2022" name="Microbiol. Resour. Announc.">
        <title>Metagenome Sequencing to Explore Phylogenomics of Terrestrial Cyanobacteria.</title>
        <authorList>
            <person name="Ward R.D."/>
            <person name="Stajich J.E."/>
            <person name="Johansen J.R."/>
            <person name="Huntemann M."/>
            <person name="Clum A."/>
            <person name="Foster B."/>
            <person name="Foster B."/>
            <person name="Roux S."/>
            <person name="Palaniappan K."/>
            <person name="Varghese N."/>
            <person name="Mukherjee S."/>
            <person name="Reddy T.B.K."/>
            <person name="Daum C."/>
            <person name="Copeland A."/>
            <person name="Chen I.A."/>
            <person name="Ivanova N.N."/>
            <person name="Kyrpides N.C."/>
            <person name="Shapiro N."/>
            <person name="Eloe-Fadrosh E.A."/>
            <person name="Pietrasiak N."/>
        </authorList>
    </citation>
    <scope>NUCLEOTIDE SEQUENCE</scope>
    <source>
        <strain evidence="1">JT2-VF2</strain>
    </source>
</reference>
<dbReference type="AlphaFoldDB" id="A0A951UH64"/>